<protein>
    <recommendedName>
        <fullName evidence="2">F5/8 type C domain-containing protein</fullName>
    </recommendedName>
</protein>
<reference evidence="3" key="1">
    <citation type="submission" date="2022-10" db="EMBL/GenBank/DDBJ databases">
        <title>Culturing micro-colonial fungi from biological soil crusts in the Mojave desert and describing Neophaeococcomyces mojavensis, and introducing the new genera and species Taxawa tesnikishii.</title>
        <authorList>
            <person name="Kurbessoian T."/>
            <person name="Stajich J.E."/>
        </authorList>
    </citation>
    <scope>NUCLEOTIDE SEQUENCE</scope>
    <source>
        <strain evidence="3">TK_35</strain>
    </source>
</reference>
<name>A0AA38XPU7_9EURO</name>
<dbReference type="Gene3D" id="2.60.120.260">
    <property type="entry name" value="Galactose-binding domain-like"/>
    <property type="match status" value="1"/>
</dbReference>
<organism evidence="3">
    <name type="scientific">Knufia peltigerae</name>
    <dbReference type="NCBI Taxonomy" id="1002370"/>
    <lineage>
        <taxon>Eukaryota</taxon>
        <taxon>Fungi</taxon>
        <taxon>Dikarya</taxon>
        <taxon>Ascomycota</taxon>
        <taxon>Pezizomycotina</taxon>
        <taxon>Eurotiomycetes</taxon>
        <taxon>Chaetothyriomycetidae</taxon>
        <taxon>Chaetothyriales</taxon>
        <taxon>Trichomeriaceae</taxon>
        <taxon>Knufia</taxon>
    </lineage>
</organism>
<dbReference type="Gene3D" id="1.50.10.10">
    <property type="match status" value="1"/>
</dbReference>
<evidence type="ECO:0000259" key="2">
    <source>
        <dbReference type="PROSITE" id="PS50022"/>
    </source>
</evidence>
<dbReference type="GO" id="GO:0005975">
    <property type="term" value="P:carbohydrate metabolic process"/>
    <property type="evidence" value="ECO:0007669"/>
    <property type="project" value="InterPro"/>
</dbReference>
<dbReference type="InterPro" id="IPR008979">
    <property type="entry name" value="Galactose-bd-like_sf"/>
</dbReference>
<dbReference type="SUPFAM" id="SSF48208">
    <property type="entry name" value="Six-hairpin glycosidases"/>
    <property type="match status" value="1"/>
</dbReference>
<dbReference type="EMBL" id="JAPDRN010000161">
    <property type="protein sequence ID" value="KAJ9617490.1"/>
    <property type="molecule type" value="Genomic_DNA"/>
</dbReference>
<gene>
    <name evidence="3" type="ORF">H2204_013752</name>
</gene>
<dbReference type="InterPro" id="IPR008928">
    <property type="entry name" value="6-hairpin_glycosidase_sf"/>
</dbReference>
<evidence type="ECO:0000256" key="1">
    <source>
        <dbReference type="SAM" id="SignalP"/>
    </source>
</evidence>
<comment type="caution">
    <text evidence="3">The sequence shown here is derived from an EMBL/GenBank/DDBJ whole genome shotgun (WGS) entry which is preliminary data.</text>
</comment>
<dbReference type="Pfam" id="PF00754">
    <property type="entry name" value="F5_F8_type_C"/>
    <property type="match status" value="1"/>
</dbReference>
<dbReference type="GO" id="GO:0003824">
    <property type="term" value="F:catalytic activity"/>
    <property type="evidence" value="ECO:0007669"/>
    <property type="project" value="UniProtKB-ARBA"/>
</dbReference>
<evidence type="ECO:0000313" key="3">
    <source>
        <dbReference type="EMBL" id="KAJ9617490.1"/>
    </source>
</evidence>
<dbReference type="InterPro" id="IPR000421">
    <property type="entry name" value="FA58C"/>
</dbReference>
<dbReference type="InterPro" id="IPR012341">
    <property type="entry name" value="6hp_glycosidase-like_sf"/>
</dbReference>
<dbReference type="AlphaFoldDB" id="A0AA38XPU7"/>
<feature type="signal peptide" evidence="1">
    <location>
        <begin position="1"/>
        <end position="35"/>
    </location>
</feature>
<feature type="chain" id="PRO_5041323159" description="F5/8 type C domain-containing protein" evidence="1">
    <location>
        <begin position="36"/>
        <end position="1158"/>
    </location>
</feature>
<dbReference type="SUPFAM" id="SSF49785">
    <property type="entry name" value="Galactose-binding domain-like"/>
    <property type="match status" value="1"/>
</dbReference>
<dbReference type="PROSITE" id="PS50022">
    <property type="entry name" value="FA58C_3"/>
    <property type="match status" value="1"/>
</dbReference>
<proteinExistence type="predicted"/>
<sequence length="1158" mass="125097">MTLCADRWTAPCPPNRRLALALLLPTLALAAAVSAQNLPPRAQWQASASSQQVPAMAISHLIDNDPKTVTGGAFSPGHWFQIDLGKPAMLAGVRLTWDVSNPEGYSLQTSLDGKQWQSAYVMGDSLGGIETLYFAPRQARYLRLASPQRTSDWGVSIFEMEPLDTALTARVTGLDAAQSAALWQGGGSVAIPAGKAGVHTLDIALPRAQPSTGLAVDWANVHGAARLQAQDAQGRWHELAHDAQAASRQQSWLAAGAPLNIKALRLTVEGDAPQIKRLRLLGPKAVMTPMKRYQIAASGAQRALFPASLHMQQTYWTAVGVHAGRQKSIFDEYGNIEAYKGAPLVQPIWRSADGRAAGAAEHPMQHALRDGWKPMPSATWSPQTGLELRSEAFAIERDGQPVTFVRHRLRNTGSSAIEGTLTLAVRPMQMNPPWQNGGLSPIRQVVVEGNSVRVNDRTLLQSLTAVDAAGTAPFGNEGDTEITSAIASGQLPAAQQASDAAGLAAAALSYRVSLAPGASDAVVVAFPLGTATADANGVLPQAPALNFASLPRDGDKAFDTLASRASADWQARLGQVGLRLPDPSLVDMLRAQAAYMLINQTGPAMQPGPRNYNRSFIRDGMATSAVLLRMGEAKVARDYLAWYSEHGVHGNGLVSPILNDDGSVNTGFGSDIEYDSQGQYVTLVADVARLDGGPESVRAYLPKVKAALRFLQELRERTLVPGYMADQPAPERFAGILAPSISHEGYPSPTHSYWDDYWGLKGWHDGAWLAESLGDHETATWAREQYKALYDALHASIRATMSWKGIDFIPSSADLGDGDPTGVSIALDPTGAQSVLPAEALRTTFARYLDDVRKRNQPGALYAYTPYEIRNVLSYVHLGQPEAADELLQGLLHDRRPLEWQVLAEVVHSRLRFPRYLGDMPHTWIGAEYGRTLFGMLMREDDDALSLLPGTPPSWVAGEGLAVDRLPTAYGTLQMQARQRDGTLQVSLGKGLRKGTPVRVWWPSRTLPKDVRVDGRSVQNFDKDGVLLDGPFRTEVIELLLNGGPVAATTDEQLASALALAASMPQFELWASVPDGPTLCMLRNAEHAWLMYLHEPGNGGFHSCGNEHRAGNAYFRLDNGQVDGYPLAWCIGVEACFAAISFFHGNGGARPDHIDWQS</sequence>
<accession>A0AA38XPU7</accession>
<feature type="domain" description="F5/8 type C" evidence="2">
    <location>
        <begin position="26"/>
        <end position="165"/>
    </location>
</feature>
<keyword evidence="1" id="KW-0732">Signal</keyword>